<keyword evidence="2" id="KW-1185">Reference proteome</keyword>
<reference evidence="2" key="1">
    <citation type="journal article" date="2022" name="Mol. Ecol. Resour.">
        <title>The genomes of chicory, endive, great burdock and yacon provide insights into Asteraceae palaeo-polyploidization history and plant inulin production.</title>
        <authorList>
            <person name="Fan W."/>
            <person name="Wang S."/>
            <person name="Wang H."/>
            <person name="Wang A."/>
            <person name="Jiang F."/>
            <person name="Liu H."/>
            <person name="Zhao H."/>
            <person name="Xu D."/>
            <person name="Zhang Y."/>
        </authorList>
    </citation>
    <scope>NUCLEOTIDE SEQUENCE [LARGE SCALE GENOMIC DNA]</scope>
    <source>
        <strain evidence="2">cv. Yunnan</strain>
    </source>
</reference>
<reference evidence="1 2" key="2">
    <citation type="journal article" date="2022" name="Mol. Ecol. Resour.">
        <title>The genomes of chicory, endive, great burdock and yacon provide insights into Asteraceae paleo-polyploidization history and plant inulin production.</title>
        <authorList>
            <person name="Fan W."/>
            <person name="Wang S."/>
            <person name="Wang H."/>
            <person name="Wang A."/>
            <person name="Jiang F."/>
            <person name="Liu H."/>
            <person name="Zhao H."/>
            <person name="Xu D."/>
            <person name="Zhang Y."/>
        </authorList>
    </citation>
    <scope>NUCLEOTIDE SEQUENCE [LARGE SCALE GENOMIC DNA]</scope>
    <source>
        <strain evidence="2">cv. Yunnan</strain>
        <tissue evidence="1">Leaves</tissue>
    </source>
</reference>
<evidence type="ECO:0000313" key="1">
    <source>
        <dbReference type="EMBL" id="KAI3824973.1"/>
    </source>
</evidence>
<name>A0ACB9JYD9_9ASTR</name>
<dbReference type="EMBL" id="CM042019">
    <property type="protein sequence ID" value="KAI3824973.1"/>
    <property type="molecule type" value="Genomic_DNA"/>
</dbReference>
<protein>
    <submittedName>
        <fullName evidence="1">Uncharacterized protein</fullName>
    </submittedName>
</protein>
<accession>A0ACB9JYD9</accession>
<organism evidence="1 2">
    <name type="scientific">Smallanthus sonchifolius</name>
    <dbReference type="NCBI Taxonomy" id="185202"/>
    <lineage>
        <taxon>Eukaryota</taxon>
        <taxon>Viridiplantae</taxon>
        <taxon>Streptophyta</taxon>
        <taxon>Embryophyta</taxon>
        <taxon>Tracheophyta</taxon>
        <taxon>Spermatophyta</taxon>
        <taxon>Magnoliopsida</taxon>
        <taxon>eudicotyledons</taxon>
        <taxon>Gunneridae</taxon>
        <taxon>Pentapetalae</taxon>
        <taxon>asterids</taxon>
        <taxon>campanulids</taxon>
        <taxon>Asterales</taxon>
        <taxon>Asteraceae</taxon>
        <taxon>Asteroideae</taxon>
        <taxon>Heliantheae alliance</taxon>
        <taxon>Millerieae</taxon>
        <taxon>Smallanthus</taxon>
    </lineage>
</organism>
<gene>
    <name evidence="1" type="ORF">L1987_06447</name>
</gene>
<proteinExistence type="predicted"/>
<dbReference type="Proteomes" id="UP001056120">
    <property type="component" value="Linkage Group LG02"/>
</dbReference>
<comment type="caution">
    <text evidence="1">The sequence shown here is derived from an EMBL/GenBank/DDBJ whole genome shotgun (WGS) entry which is preliminary data.</text>
</comment>
<evidence type="ECO:0000313" key="2">
    <source>
        <dbReference type="Proteomes" id="UP001056120"/>
    </source>
</evidence>
<sequence length="121" mass="13968">MFSSPSPSSSADTCAIMETLRTRTGFVCLALYTIKEGFQDATFIKQLLEDESQMEATHLGCSKITNWHLHLEAHKLGYRKGWLLQKNINVVLPISKNKSHKEMIMGCHYWFFDTRHQFAED</sequence>